<dbReference type="EMBL" id="UYRX01000075">
    <property type="protein sequence ID" value="VDK72679.1"/>
    <property type="molecule type" value="Genomic_DNA"/>
</dbReference>
<sequence length="1319" mass="149342">MPLSRRGFFSAIFSRKDSDDIQHFFNSEGSISQTAWLELGSGSSLSTRLKAMEQLESIVRSRRLQISTVEALYHETKDLYEMDEARDSFLKTFITLTEYQLDQLGLAMRDTFFSLIRSMGLSDASLEWFVALSMNGDKVTGFEYDFMNLQLSWLREILDLNVVDHRHAVRVLQLTQQVIKTNAGFITNKEIDDVVHNICLRICRKADHLTYECLLLLGIILKYGRIPDTKLLILITTLCSVMNEQKWGPTAWNVMRDLLGSHYGHNVIKLMLDLLRDGANCPKIQKIDDLRCHPSVALPSMLPAMEAGPQVVNEALIAIRRLLNASGKSLQQLSWHCIMRIIKQALKLCEQISWKEEVNEQRLRAHHLLSFIENLYHDGYYAGSPEVLYSLIESCIDQRPISSIISLFDYRVSVSFFFEFQCFFIEELTAEKAVSVLHTVYMKYHWLHERAVVTDFVCPVLGGCVRENNAKIQYQMLNVLFDVAKTVSLRESEDDDLFLMVMKIARSFLALDLNAGEILENMEIVAGDVCQVLAERFSDFRSAHLHYIVHMLCEHLHSHYQYGFVREIGCEIRERIFSALLTLVCNPPSEEMVCIGEFGDVTNVRICRAGSESNGGFEWDEICAVVTKAIEEELWFPVMKIILQRLCRIVEVRDLIFTAGAGRIKKLKEAIIALYYKRSTLISDADLAVTVSHKSEIDLPKYICPIFSRLINYYHDESICKIMVDCVPSLPNGCQQAIMACDLAVQVLPDGMAPLARQLTSHLASLHPSAVLAIPVIELASDCSSVPEFYQFFEIKHFQYVVDILAPYTSVHRYNTFIVAAAFRALMRWYTKIPDTIKPTLCSYIVNKIEEEAKSCRSNVISAKEQLDERHTSDFETPTTTFPLVSAGREEMTANEDTTLRDQLAEETIKALKTFMKHSKISDAAPSQTMPNAKLVERWSNHWVINDVVISVTSFTESPPNLTNRAITMNSDGENSSAERSDTEISNFDRRRRHQSAVHRPNQKYVSPYRPTLDDLCTAAKCESKKLRVPVVTWIQVVVRHIFGKHSWYMRSLKDFPDGFGAADNFYGVDEGLAVLKLLASDNRAVQISAGDKNKTLRSLRNIDRISSLELHTVGVVYVAHGQTKESEILGNIYGSARYANFLRLLGDPISLEDCPGGLSAGFCGTFTYAYTDEISKTVFHVATLMPKSEIDPLCNCKKKFIGNDFVSVVFNDSGSPYVLGTISGKFAHVALEVVPQDNEHLLVTVHARKEIALWLAISRAFLPDQQAAVLIRKLILRAQLSVNVWRREEEEKGPPYIGLVVERLRAIRALAAHATPIS</sequence>
<dbReference type="OMA" id="LQQLSWH"/>
<keyword evidence="5" id="KW-1185">Reference proteome</keyword>
<dbReference type="GO" id="GO:0051898">
    <property type="term" value="P:negative regulation of phosphatidylinositol 3-kinase/protein kinase B signal transduction"/>
    <property type="evidence" value="ECO:0007669"/>
    <property type="project" value="TreeGrafter"/>
</dbReference>
<name>A0A3P6SMY7_LITSI</name>
<dbReference type="InterPro" id="IPR035974">
    <property type="entry name" value="Rap/Ran-GAP_sf"/>
</dbReference>
<dbReference type="Pfam" id="PF11864">
    <property type="entry name" value="DUF3384"/>
    <property type="match status" value="1"/>
</dbReference>
<feature type="domain" description="Rap-GAP" evidence="3">
    <location>
        <begin position="1100"/>
        <end position="1311"/>
    </location>
</feature>
<dbReference type="GO" id="GO:0005634">
    <property type="term" value="C:nucleus"/>
    <property type="evidence" value="ECO:0007669"/>
    <property type="project" value="InterPro"/>
</dbReference>
<dbReference type="Gene3D" id="3.40.50.11210">
    <property type="entry name" value="Rap/Ran-GAP"/>
    <property type="match status" value="1"/>
</dbReference>
<organism evidence="4 5">
    <name type="scientific">Litomosoides sigmodontis</name>
    <name type="common">Filarial nematode worm</name>
    <dbReference type="NCBI Taxonomy" id="42156"/>
    <lineage>
        <taxon>Eukaryota</taxon>
        <taxon>Metazoa</taxon>
        <taxon>Ecdysozoa</taxon>
        <taxon>Nematoda</taxon>
        <taxon>Chromadorea</taxon>
        <taxon>Rhabditida</taxon>
        <taxon>Spirurina</taxon>
        <taxon>Spiruromorpha</taxon>
        <taxon>Filarioidea</taxon>
        <taxon>Onchocercidae</taxon>
        <taxon>Litomosoides</taxon>
    </lineage>
</organism>
<dbReference type="GO" id="GO:0033596">
    <property type="term" value="C:TSC1-TSC2 complex"/>
    <property type="evidence" value="ECO:0007669"/>
    <property type="project" value="TreeGrafter"/>
</dbReference>
<dbReference type="Pfam" id="PF03542">
    <property type="entry name" value="Tuberin"/>
    <property type="match status" value="1"/>
</dbReference>
<dbReference type="GO" id="GO:0005096">
    <property type="term" value="F:GTPase activator activity"/>
    <property type="evidence" value="ECO:0007669"/>
    <property type="project" value="UniProtKB-KW"/>
</dbReference>
<proteinExistence type="predicted"/>
<evidence type="ECO:0000256" key="2">
    <source>
        <dbReference type="SAM" id="MobiDB-lite"/>
    </source>
</evidence>
<dbReference type="Proteomes" id="UP000277928">
    <property type="component" value="Unassembled WGS sequence"/>
</dbReference>
<evidence type="ECO:0000259" key="3">
    <source>
        <dbReference type="PROSITE" id="PS50085"/>
    </source>
</evidence>
<dbReference type="PANTHER" id="PTHR10063">
    <property type="entry name" value="TUBERIN"/>
    <property type="match status" value="1"/>
</dbReference>
<dbReference type="InterPro" id="IPR000331">
    <property type="entry name" value="Rap/Ran_GAP_dom"/>
</dbReference>
<dbReference type="GO" id="GO:0046627">
    <property type="term" value="P:negative regulation of insulin receptor signaling pathway"/>
    <property type="evidence" value="ECO:0007669"/>
    <property type="project" value="TreeGrafter"/>
</dbReference>
<evidence type="ECO:0000313" key="4">
    <source>
        <dbReference type="EMBL" id="VDK72679.1"/>
    </source>
</evidence>
<dbReference type="SUPFAM" id="SSF111347">
    <property type="entry name" value="Rap/Ran-GAP"/>
    <property type="match status" value="1"/>
</dbReference>
<feature type="compositionally biased region" description="Basic and acidic residues" evidence="2">
    <location>
        <begin position="977"/>
        <end position="989"/>
    </location>
</feature>
<dbReference type="PANTHER" id="PTHR10063:SF0">
    <property type="entry name" value="TUBERIN"/>
    <property type="match status" value="1"/>
</dbReference>
<dbReference type="GO" id="GO:0032007">
    <property type="term" value="P:negative regulation of TOR signaling"/>
    <property type="evidence" value="ECO:0007669"/>
    <property type="project" value="TreeGrafter"/>
</dbReference>
<dbReference type="GO" id="GO:0030178">
    <property type="term" value="P:negative regulation of Wnt signaling pathway"/>
    <property type="evidence" value="ECO:0007669"/>
    <property type="project" value="TreeGrafter"/>
</dbReference>
<dbReference type="InterPro" id="IPR016024">
    <property type="entry name" value="ARM-type_fold"/>
</dbReference>
<dbReference type="STRING" id="42156.A0A3P6SMY7"/>
<dbReference type="OrthoDB" id="5797019at2759"/>
<dbReference type="InterPro" id="IPR018515">
    <property type="entry name" value="Tuberin-type_domain"/>
</dbReference>
<accession>A0A3P6SMY7</accession>
<evidence type="ECO:0000256" key="1">
    <source>
        <dbReference type="ARBA" id="ARBA00022468"/>
    </source>
</evidence>
<dbReference type="Pfam" id="PF02145">
    <property type="entry name" value="Rap_GAP"/>
    <property type="match status" value="1"/>
</dbReference>
<feature type="region of interest" description="Disordered" evidence="2">
    <location>
        <begin position="968"/>
        <end position="1002"/>
    </location>
</feature>
<gene>
    <name evidence="4" type="ORF">NLS_LOCUS1863</name>
</gene>
<dbReference type="GO" id="GO:0051056">
    <property type="term" value="P:regulation of small GTPase mediated signal transduction"/>
    <property type="evidence" value="ECO:0007669"/>
    <property type="project" value="InterPro"/>
</dbReference>
<evidence type="ECO:0000313" key="5">
    <source>
        <dbReference type="Proteomes" id="UP000277928"/>
    </source>
</evidence>
<protein>
    <recommendedName>
        <fullName evidence="3">Rap-GAP domain-containing protein</fullName>
    </recommendedName>
</protein>
<dbReference type="SUPFAM" id="SSF48371">
    <property type="entry name" value="ARM repeat"/>
    <property type="match status" value="1"/>
</dbReference>
<keyword evidence="1" id="KW-0343">GTPase activation</keyword>
<reference evidence="4 5" key="1">
    <citation type="submission" date="2018-08" db="EMBL/GenBank/DDBJ databases">
        <authorList>
            <person name="Laetsch R D."/>
            <person name="Stevens L."/>
            <person name="Kumar S."/>
            <person name="Blaxter L. M."/>
        </authorList>
    </citation>
    <scope>NUCLEOTIDE SEQUENCE [LARGE SCALE GENOMIC DNA]</scope>
</reference>
<dbReference type="InterPro" id="IPR024584">
    <property type="entry name" value="Tuberin_N"/>
</dbReference>
<dbReference type="InterPro" id="IPR027107">
    <property type="entry name" value="Tuberin/Ral-act_asu"/>
</dbReference>
<dbReference type="GO" id="GO:0051726">
    <property type="term" value="P:regulation of cell cycle"/>
    <property type="evidence" value="ECO:0007669"/>
    <property type="project" value="TreeGrafter"/>
</dbReference>
<dbReference type="PROSITE" id="PS50085">
    <property type="entry name" value="RAPGAP"/>
    <property type="match status" value="1"/>
</dbReference>